<comment type="subcellular location">
    <subcellularLocation>
        <location evidence="6">Cytoplasm</location>
    </subcellularLocation>
</comment>
<keyword evidence="2 6" id="KW-0227">DNA damage</keyword>
<evidence type="ECO:0000313" key="8">
    <source>
        <dbReference type="EMBL" id="WAM30925.1"/>
    </source>
</evidence>
<comment type="caution">
    <text evidence="6">Lacks conserved residue(s) required for the propagation of feature annotation.</text>
</comment>
<dbReference type="SMART" id="SM00278">
    <property type="entry name" value="HhH1"/>
    <property type="match status" value="2"/>
</dbReference>
<evidence type="ECO:0000256" key="1">
    <source>
        <dbReference type="ARBA" id="ARBA00022490"/>
    </source>
</evidence>
<dbReference type="CDD" id="cd14332">
    <property type="entry name" value="UBA_RuvA_C"/>
    <property type="match status" value="1"/>
</dbReference>
<dbReference type="InterPro" id="IPR011114">
    <property type="entry name" value="RuvA_C"/>
</dbReference>
<gene>
    <name evidence="6 8" type="primary">ruvA</name>
    <name evidence="8" type="ORF">OTJ99_001723</name>
</gene>
<evidence type="ECO:0000313" key="9">
    <source>
        <dbReference type="Proteomes" id="UP001164745"/>
    </source>
</evidence>
<sequence>MIDSIVGVIEEIQNNFILLNYKNVILKIFCNTSQFFGLIGQEKRIYVHIKFNESLSELECYGFLTKEERELFLKLQRVSGIGAKLALQIISTIPYEELIIEIAKGNSSRLEKVKGIGKKTASRIILELKETLKKEFKIESSQAIKKEDSKLEEISLALLSLGYEMDEINEVLSSEDFSSLSIEDGIKEALRRLSRL</sequence>
<organism evidence="8 9">
    <name type="scientific">Caldicellulosiruptor naganoensis</name>
    <dbReference type="NCBI Taxonomy" id="29324"/>
    <lineage>
        <taxon>Bacteria</taxon>
        <taxon>Bacillati</taxon>
        <taxon>Bacillota</taxon>
        <taxon>Bacillota incertae sedis</taxon>
        <taxon>Caldicellulosiruptorales</taxon>
        <taxon>Caldicellulosiruptoraceae</taxon>
        <taxon>Caldicellulosiruptor</taxon>
    </lineage>
</organism>
<keyword evidence="9" id="KW-1185">Reference proteome</keyword>
<dbReference type="InterPro" id="IPR010994">
    <property type="entry name" value="RuvA_2-like"/>
</dbReference>
<feature type="region of interest" description="Domain II" evidence="6">
    <location>
        <begin position="65"/>
        <end position="142"/>
    </location>
</feature>
<dbReference type="EMBL" id="CP113864">
    <property type="protein sequence ID" value="WAM30925.1"/>
    <property type="molecule type" value="Genomic_DNA"/>
</dbReference>
<dbReference type="SUPFAM" id="SSF47781">
    <property type="entry name" value="RuvA domain 2-like"/>
    <property type="match status" value="1"/>
</dbReference>
<dbReference type="InterPro" id="IPR012340">
    <property type="entry name" value="NA-bd_OB-fold"/>
</dbReference>
<dbReference type="Gene3D" id="2.40.50.140">
    <property type="entry name" value="Nucleic acid-binding proteins"/>
    <property type="match status" value="1"/>
</dbReference>
<dbReference type="Pfam" id="PF14520">
    <property type="entry name" value="HHH_5"/>
    <property type="match status" value="1"/>
</dbReference>
<evidence type="ECO:0000256" key="4">
    <source>
        <dbReference type="ARBA" id="ARBA00023172"/>
    </source>
</evidence>
<dbReference type="SUPFAM" id="SSF46929">
    <property type="entry name" value="DNA helicase RuvA subunit, C-terminal domain"/>
    <property type="match status" value="1"/>
</dbReference>
<comment type="similarity">
    <text evidence="6">Belongs to the RuvA family.</text>
</comment>
<feature type="domain" description="Helix-hairpin-helix DNA-binding motif class 1" evidence="7">
    <location>
        <begin position="108"/>
        <end position="127"/>
    </location>
</feature>
<dbReference type="Gene3D" id="1.10.150.20">
    <property type="entry name" value="5' to 3' exonuclease, C-terminal subdomain"/>
    <property type="match status" value="1"/>
</dbReference>
<accession>A0ABY7BDM8</accession>
<reference evidence="8" key="1">
    <citation type="submission" date="2022-12" db="EMBL/GenBank/DDBJ databases">
        <authorList>
            <person name="Bing R.G."/>
            <person name="Willard D.J."/>
            <person name="Manesh M.J.H."/>
            <person name="Laemthong T."/>
            <person name="Crosby J.R."/>
            <person name="Kelly R.M."/>
        </authorList>
    </citation>
    <scope>NUCLEOTIDE SEQUENCE</scope>
    <source>
        <strain evidence="8">DSM 8991</strain>
    </source>
</reference>
<evidence type="ECO:0000259" key="7">
    <source>
        <dbReference type="SMART" id="SM00278"/>
    </source>
</evidence>
<dbReference type="HAMAP" id="MF_00031">
    <property type="entry name" value="DNA_HJ_migration_RuvA"/>
    <property type="match status" value="1"/>
</dbReference>
<dbReference type="InterPro" id="IPR000085">
    <property type="entry name" value="RuvA"/>
</dbReference>
<dbReference type="InterPro" id="IPR036267">
    <property type="entry name" value="RuvA_C_sf"/>
</dbReference>
<name>A0ABY7BDM8_9FIRM</name>
<dbReference type="Pfam" id="PF01330">
    <property type="entry name" value="RuvA_N"/>
    <property type="match status" value="1"/>
</dbReference>
<dbReference type="InterPro" id="IPR013849">
    <property type="entry name" value="DNA_helicase_Holl-junc_RuvA_I"/>
</dbReference>
<dbReference type="GO" id="GO:0016787">
    <property type="term" value="F:hydrolase activity"/>
    <property type="evidence" value="ECO:0007669"/>
    <property type="project" value="UniProtKB-KW"/>
</dbReference>
<dbReference type="NCBIfam" id="TIGR00084">
    <property type="entry name" value="ruvA"/>
    <property type="match status" value="1"/>
</dbReference>
<keyword evidence="8" id="KW-0378">Hydrolase</keyword>
<proteinExistence type="inferred from homology"/>
<keyword evidence="5 6" id="KW-0234">DNA repair</keyword>
<keyword evidence="1 6" id="KW-0963">Cytoplasm</keyword>
<keyword evidence="3 6" id="KW-0238">DNA-binding</keyword>
<evidence type="ECO:0000256" key="3">
    <source>
        <dbReference type="ARBA" id="ARBA00023125"/>
    </source>
</evidence>
<comment type="subunit">
    <text evidence="6">Homotetramer. Forms an RuvA(8)-RuvB(12)-Holliday junction (HJ) complex. HJ DNA is sandwiched between 2 RuvA tetramers; dsDNA enters through RuvA and exits via RuvB. An RuvB hexamer assembles on each DNA strand where it exits the tetramer. Each RuvB hexamer is contacted by two RuvA subunits (via domain III) on 2 adjacent RuvB subunits; this complex drives branch migration. In the full resolvosome a probable DNA-RuvA(4)-RuvB(12)-RuvC(2) complex forms which resolves the HJ.</text>
</comment>
<comment type="function">
    <text evidence="6">The RuvA-RuvB-RuvC complex processes Holliday junction (HJ) DNA during genetic recombination and DNA repair, while the RuvA-RuvB complex plays an important role in the rescue of blocked DNA replication forks via replication fork reversal (RFR). RuvA specifically binds to HJ cruciform DNA, conferring on it an open structure. The RuvB hexamer acts as an ATP-dependent pump, pulling dsDNA into and through the RuvAB complex. HJ branch migration allows RuvC to scan DNA until it finds its consensus sequence, where it cleaves and resolves the cruciform DNA.</text>
</comment>
<dbReference type="GO" id="GO:0003678">
    <property type="term" value="F:DNA helicase activity"/>
    <property type="evidence" value="ECO:0007669"/>
    <property type="project" value="UniProtKB-EC"/>
</dbReference>
<dbReference type="RefSeq" id="WP_045165793.1">
    <property type="nucleotide sequence ID" value="NZ_CP113864.1"/>
</dbReference>
<feature type="region of interest" description="Domain I" evidence="6">
    <location>
        <begin position="1"/>
        <end position="64"/>
    </location>
</feature>
<feature type="domain" description="Helix-hairpin-helix DNA-binding motif class 1" evidence="7">
    <location>
        <begin position="73"/>
        <end position="92"/>
    </location>
</feature>
<dbReference type="Pfam" id="PF07499">
    <property type="entry name" value="RuvA_C"/>
    <property type="match status" value="1"/>
</dbReference>
<dbReference type="Proteomes" id="UP001164745">
    <property type="component" value="Chromosome"/>
</dbReference>
<evidence type="ECO:0000256" key="2">
    <source>
        <dbReference type="ARBA" id="ARBA00022763"/>
    </source>
</evidence>
<feature type="region of interest" description="Domain III" evidence="6">
    <location>
        <begin position="146"/>
        <end position="196"/>
    </location>
</feature>
<evidence type="ECO:0000256" key="6">
    <source>
        <dbReference type="HAMAP-Rule" id="MF_00031"/>
    </source>
</evidence>
<keyword evidence="4 6" id="KW-0233">DNA recombination</keyword>
<dbReference type="InterPro" id="IPR003583">
    <property type="entry name" value="Hlx-hairpin-Hlx_DNA-bd_motif"/>
</dbReference>
<comment type="domain">
    <text evidence="6">Has three domains with a flexible linker between the domains II and III and assumes an 'L' shape. Domain III is highly mobile and contacts RuvB.</text>
</comment>
<protein>
    <recommendedName>
        <fullName evidence="6">Holliday junction branch migration complex subunit RuvA</fullName>
    </recommendedName>
</protein>
<evidence type="ECO:0000256" key="5">
    <source>
        <dbReference type="ARBA" id="ARBA00023204"/>
    </source>
</evidence>